<protein>
    <submittedName>
        <fullName evidence="2">Chromosome partitioning related protein ParA</fullName>
    </submittedName>
</protein>
<dbReference type="InterPro" id="IPR025669">
    <property type="entry name" value="AAA_dom"/>
</dbReference>
<evidence type="ECO:0000313" key="2">
    <source>
        <dbReference type="EMBL" id="SFJ92688.1"/>
    </source>
</evidence>
<feature type="domain" description="AAA" evidence="1">
    <location>
        <begin position="2"/>
        <end position="150"/>
    </location>
</feature>
<dbReference type="Pfam" id="PF13614">
    <property type="entry name" value="AAA_31"/>
    <property type="match status" value="1"/>
</dbReference>
<evidence type="ECO:0000259" key="1">
    <source>
        <dbReference type="Pfam" id="PF13614"/>
    </source>
</evidence>
<accession>A0A1I3VBE8</accession>
<dbReference type="Proteomes" id="UP000198841">
    <property type="component" value="Unassembled WGS sequence"/>
</dbReference>
<sequence>MMKILPVISTKGGEGKSTQAANLCGFLADAGLKTLLIDGDFGQPTASSIYQLTYEAPCGIYELLMQSVDLGDSTNIISNTFIPNLDVIISNDPQAHLLTAMLHAPDGRLRMRNVLQHPLFDEYDVIIIDSQGARSVMLELIALAATNTTIGIVKPVLPDIREFLRGAIAMFEQLRSLSSYGIALPAIRILVNCMDYTSLAKTTLGQLETIVSEGKYSPYAEEIPVSLLNTQIYDLDIYKAGHFAGEPAHRLETHTRRKSDSALQTMHNLACELFPEWRGQFNALLSRSVKEVNHV</sequence>
<proteinExistence type="predicted"/>
<dbReference type="EMBL" id="FOSD01000003">
    <property type="protein sequence ID" value="SFJ92688.1"/>
    <property type="molecule type" value="Genomic_DNA"/>
</dbReference>
<dbReference type="InterPro" id="IPR027417">
    <property type="entry name" value="P-loop_NTPase"/>
</dbReference>
<dbReference type="Gene3D" id="3.40.50.300">
    <property type="entry name" value="P-loop containing nucleotide triphosphate hydrolases"/>
    <property type="match status" value="1"/>
</dbReference>
<dbReference type="SUPFAM" id="SSF52540">
    <property type="entry name" value="P-loop containing nucleoside triphosphate hydrolases"/>
    <property type="match status" value="1"/>
</dbReference>
<keyword evidence="3" id="KW-1185">Reference proteome</keyword>
<gene>
    <name evidence="2" type="ORF">SAMN05518863_103344</name>
</gene>
<dbReference type="PANTHER" id="PTHR13696:SF96">
    <property type="entry name" value="COBQ_COBB_MIND_PARA NUCLEOTIDE BINDING DOMAIN-CONTAINING PROTEIN"/>
    <property type="match status" value="1"/>
</dbReference>
<evidence type="ECO:0000313" key="3">
    <source>
        <dbReference type="Proteomes" id="UP000198841"/>
    </source>
</evidence>
<dbReference type="InterPro" id="IPR050678">
    <property type="entry name" value="DNA_Partitioning_ATPase"/>
</dbReference>
<reference evidence="2 3" key="1">
    <citation type="submission" date="2016-10" db="EMBL/GenBank/DDBJ databases">
        <authorList>
            <person name="Varghese N."/>
            <person name="Submissions S."/>
        </authorList>
    </citation>
    <scope>NUCLEOTIDE SEQUENCE [LARGE SCALE GENOMIC DNA]</scope>
    <source>
        <strain evidence="2 3">YR512</strain>
    </source>
</reference>
<dbReference type="PANTHER" id="PTHR13696">
    <property type="entry name" value="P-LOOP CONTAINING NUCLEOSIDE TRIPHOSPHATE HYDROLASE"/>
    <property type="match status" value="1"/>
</dbReference>
<comment type="caution">
    <text evidence="2">The sequence shown here is derived from an EMBL/GenBank/DDBJ whole genome shotgun (WGS) entry which is preliminary data.</text>
</comment>
<name>A0A1I3VBE8_9GAMM</name>
<organism evidence="2 3">
    <name type="scientific">Candidatus Pantoea symbiotica</name>
    <dbReference type="NCBI Taxonomy" id="1884370"/>
    <lineage>
        <taxon>Bacteria</taxon>
        <taxon>Pseudomonadati</taxon>
        <taxon>Pseudomonadota</taxon>
        <taxon>Gammaproteobacteria</taxon>
        <taxon>Enterobacterales</taxon>
        <taxon>Erwiniaceae</taxon>
        <taxon>Pantoea</taxon>
    </lineage>
</organism>